<keyword evidence="2" id="KW-0472">Membrane</keyword>
<dbReference type="Proteomes" id="UP000275461">
    <property type="component" value="Unassembled WGS sequence"/>
</dbReference>
<gene>
    <name evidence="3" type="ORF">DFR31_0643</name>
</gene>
<dbReference type="PANTHER" id="PTHR41532">
    <property type="entry name" value="FIXS PROTEIN"/>
    <property type="match status" value="1"/>
</dbReference>
<dbReference type="NCBIfam" id="TIGR00847">
    <property type="entry name" value="ccoS"/>
    <property type="match status" value="1"/>
</dbReference>
<reference evidence="3 4" key="1">
    <citation type="submission" date="2018-10" db="EMBL/GenBank/DDBJ databases">
        <title>Genomic Encyclopedia of Type Strains, Phase IV (KMG-IV): sequencing the most valuable type-strain genomes for metagenomic binning, comparative biology and taxonomic classification.</title>
        <authorList>
            <person name="Goeker M."/>
        </authorList>
    </citation>
    <scope>NUCLEOTIDE SEQUENCE [LARGE SCALE GENOMIC DNA]</scope>
    <source>
        <strain evidence="3 4">DSM 12769</strain>
    </source>
</reference>
<dbReference type="PANTHER" id="PTHR41532:SF1">
    <property type="entry name" value="FIXS PROTEIN"/>
    <property type="match status" value="1"/>
</dbReference>
<keyword evidence="2" id="KW-0812">Transmembrane</keyword>
<dbReference type="EMBL" id="RCDA01000001">
    <property type="protein sequence ID" value="RLK50737.1"/>
    <property type="molecule type" value="Genomic_DNA"/>
</dbReference>
<evidence type="ECO:0000256" key="2">
    <source>
        <dbReference type="SAM" id="Phobius"/>
    </source>
</evidence>
<comment type="caution">
    <text evidence="3">The sequence shown here is derived from an EMBL/GenBank/DDBJ whole genome shotgun (WGS) entry which is preliminary data.</text>
</comment>
<organism evidence="3 4">
    <name type="scientific">Alkalispirillum mobile</name>
    <dbReference type="NCBI Taxonomy" id="85925"/>
    <lineage>
        <taxon>Bacteria</taxon>
        <taxon>Pseudomonadati</taxon>
        <taxon>Pseudomonadota</taxon>
        <taxon>Gammaproteobacteria</taxon>
        <taxon>Chromatiales</taxon>
        <taxon>Ectothiorhodospiraceae</taxon>
        <taxon>Alkalispirillum</taxon>
    </lineage>
</organism>
<dbReference type="InterPro" id="IPR004714">
    <property type="entry name" value="Cyt_oxidase_maturation_cbb3"/>
</dbReference>
<feature type="region of interest" description="Disordered" evidence="1">
    <location>
        <begin position="35"/>
        <end position="81"/>
    </location>
</feature>
<protein>
    <submittedName>
        <fullName evidence="3">Cbb3-type cytochrome oxidase maturation protein</fullName>
    </submittedName>
</protein>
<keyword evidence="4" id="KW-1185">Reference proteome</keyword>
<dbReference type="AlphaFoldDB" id="A0A498C6P4"/>
<dbReference type="Pfam" id="PF03597">
    <property type="entry name" value="FixS"/>
    <property type="match status" value="1"/>
</dbReference>
<dbReference type="OrthoDB" id="9802763at2"/>
<evidence type="ECO:0000313" key="3">
    <source>
        <dbReference type="EMBL" id="RLK50737.1"/>
    </source>
</evidence>
<proteinExistence type="predicted"/>
<sequence length="81" mass="9042">MSVIFFSIPVGIIFMIIAIWAFFWAVDSGQYDDLDSPAYQPLLDEEPLPGDKRDQQQAEAGDEQPENKGTPSADDGPRKVR</sequence>
<accession>A0A498C6P4</accession>
<evidence type="ECO:0000256" key="1">
    <source>
        <dbReference type="SAM" id="MobiDB-lite"/>
    </source>
</evidence>
<dbReference type="RefSeq" id="WP_121441200.1">
    <property type="nucleotide sequence ID" value="NZ_RCDA01000001.1"/>
</dbReference>
<keyword evidence="2" id="KW-1133">Transmembrane helix</keyword>
<name>A0A498C6P4_9GAMM</name>
<evidence type="ECO:0000313" key="4">
    <source>
        <dbReference type="Proteomes" id="UP000275461"/>
    </source>
</evidence>
<feature type="transmembrane region" description="Helical" evidence="2">
    <location>
        <begin position="6"/>
        <end position="26"/>
    </location>
</feature>